<keyword evidence="5 7" id="KW-0378">Hydrolase</keyword>
<dbReference type="InterPro" id="IPR000223">
    <property type="entry name" value="Pept_S26A_signal_pept_1"/>
</dbReference>
<comment type="subcellular location">
    <subcellularLocation>
        <location evidence="2">Cell membrane</location>
        <topology evidence="2">Single-pass type II membrane protein</topology>
    </subcellularLocation>
    <subcellularLocation>
        <location evidence="7">Membrane</location>
        <topology evidence="7">Single-pass type II membrane protein</topology>
    </subcellularLocation>
</comment>
<evidence type="ECO:0000313" key="9">
    <source>
        <dbReference type="EMBL" id="AGB41768.1"/>
    </source>
</evidence>
<dbReference type="Proteomes" id="UP000010880">
    <property type="component" value="Chromosome"/>
</dbReference>
<dbReference type="GO" id="GO:0004252">
    <property type="term" value="F:serine-type endopeptidase activity"/>
    <property type="evidence" value="ECO:0007669"/>
    <property type="project" value="InterPro"/>
</dbReference>
<dbReference type="KEGG" id="hhl:Halha_1855"/>
<dbReference type="RefSeq" id="WP_015327484.1">
    <property type="nucleotide sequence ID" value="NC_019978.1"/>
</dbReference>
<evidence type="ECO:0000256" key="1">
    <source>
        <dbReference type="ARBA" id="ARBA00000677"/>
    </source>
</evidence>
<dbReference type="NCBIfam" id="TIGR02227">
    <property type="entry name" value="sigpep_I_bact"/>
    <property type="match status" value="1"/>
</dbReference>
<dbReference type="AlphaFoldDB" id="L0KCH1"/>
<dbReference type="InterPro" id="IPR019758">
    <property type="entry name" value="Pept_S26A_signal_pept_1_CS"/>
</dbReference>
<keyword evidence="7" id="KW-0472">Membrane</keyword>
<dbReference type="EC" id="3.4.21.89" evidence="4 7"/>
<comment type="similarity">
    <text evidence="3 7">Belongs to the peptidase S26 family.</text>
</comment>
<dbReference type="CDD" id="cd06530">
    <property type="entry name" value="S26_SPase_I"/>
    <property type="match status" value="1"/>
</dbReference>
<dbReference type="Gene3D" id="2.10.109.10">
    <property type="entry name" value="Umud Fragment, subunit A"/>
    <property type="match status" value="1"/>
</dbReference>
<evidence type="ECO:0000256" key="5">
    <source>
        <dbReference type="ARBA" id="ARBA00022801"/>
    </source>
</evidence>
<reference evidence="10" key="1">
    <citation type="submission" date="2012-02" db="EMBL/GenBank/DDBJ databases">
        <title>The complete genome of Halobacteroides halobius DSM 5150.</title>
        <authorList>
            <person name="Lucas S."/>
            <person name="Copeland A."/>
            <person name="Lapidus A."/>
            <person name="Glavina del Rio T."/>
            <person name="Dalin E."/>
            <person name="Tice H."/>
            <person name="Bruce D."/>
            <person name="Goodwin L."/>
            <person name="Pitluck S."/>
            <person name="Peters L."/>
            <person name="Mikhailova N."/>
            <person name="Gu W."/>
            <person name="Kyrpides N."/>
            <person name="Mavromatis K."/>
            <person name="Ivanova N."/>
            <person name="Brettin T."/>
            <person name="Detter J.C."/>
            <person name="Han C."/>
            <person name="Larimer F."/>
            <person name="Land M."/>
            <person name="Hauser L."/>
            <person name="Markowitz V."/>
            <person name="Cheng J.-F."/>
            <person name="Hugenholtz P."/>
            <person name="Woyke T."/>
            <person name="Wu D."/>
            <person name="Tindall B."/>
            <person name="Pomrenke H."/>
            <person name="Brambilla E."/>
            <person name="Klenk H.-P."/>
            <person name="Eisen J.A."/>
        </authorList>
    </citation>
    <scope>NUCLEOTIDE SEQUENCE [LARGE SCALE GENOMIC DNA]</scope>
    <source>
        <strain evidence="10">ATCC 35273 / DSM 5150 / MD-1</strain>
    </source>
</reference>
<dbReference type="GO" id="GO:0009003">
    <property type="term" value="F:signal peptidase activity"/>
    <property type="evidence" value="ECO:0007669"/>
    <property type="project" value="UniProtKB-EC"/>
</dbReference>
<gene>
    <name evidence="9" type="ordered locus">Halha_1855</name>
</gene>
<evidence type="ECO:0000256" key="7">
    <source>
        <dbReference type="RuleBase" id="RU362042"/>
    </source>
</evidence>
<evidence type="ECO:0000256" key="4">
    <source>
        <dbReference type="ARBA" id="ARBA00013208"/>
    </source>
</evidence>
<dbReference type="InterPro" id="IPR019533">
    <property type="entry name" value="Peptidase_S26"/>
</dbReference>
<evidence type="ECO:0000256" key="6">
    <source>
        <dbReference type="PIRSR" id="PIRSR600223-1"/>
    </source>
</evidence>
<comment type="catalytic activity">
    <reaction evidence="1 7">
        <text>Cleavage of hydrophobic, N-terminal signal or leader sequences from secreted and periplasmic proteins.</text>
        <dbReference type="EC" id="3.4.21.89"/>
    </reaction>
</comment>
<accession>L0KCH1</accession>
<dbReference type="SUPFAM" id="SSF51306">
    <property type="entry name" value="LexA/Signal peptidase"/>
    <property type="match status" value="1"/>
</dbReference>
<dbReference type="PROSITE" id="PS00760">
    <property type="entry name" value="SPASE_I_2"/>
    <property type="match status" value="1"/>
</dbReference>
<dbReference type="Pfam" id="PF10502">
    <property type="entry name" value="Peptidase_S26"/>
    <property type="match status" value="1"/>
</dbReference>
<feature type="active site" evidence="6">
    <location>
        <position position="38"/>
    </location>
</feature>
<sequence length="184" mass="21104">MINKQEVKEIIESIIIAGVLAFFIITFIVQSFIVQGHSMDNTLHDGERLFVNKFIYNFRAPERGDIVVFEPKGDPSRKYIKRVIGLPGDKIEIVAGNLFINDHAVKEDYILEPMYGNYGPYKVPKKHVFVMGDNRNHSTDSRMTSLVGYVSYDAIVGQAFWVYWPLTDIRIINDTIYPKLTANK</sequence>
<dbReference type="EMBL" id="CP003359">
    <property type="protein sequence ID" value="AGB41768.1"/>
    <property type="molecule type" value="Genomic_DNA"/>
</dbReference>
<evidence type="ECO:0000259" key="8">
    <source>
        <dbReference type="Pfam" id="PF10502"/>
    </source>
</evidence>
<dbReference type="InterPro" id="IPR019757">
    <property type="entry name" value="Pept_S26A_signal_pept_1_Lys-AS"/>
</dbReference>
<dbReference type="PANTHER" id="PTHR43390">
    <property type="entry name" value="SIGNAL PEPTIDASE I"/>
    <property type="match status" value="1"/>
</dbReference>
<dbReference type="InterPro" id="IPR036286">
    <property type="entry name" value="LexA/Signal_pep-like_sf"/>
</dbReference>
<dbReference type="PANTHER" id="PTHR43390:SF1">
    <property type="entry name" value="CHLOROPLAST PROCESSING PEPTIDASE"/>
    <property type="match status" value="1"/>
</dbReference>
<evidence type="ECO:0000256" key="3">
    <source>
        <dbReference type="ARBA" id="ARBA00009370"/>
    </source>
</evidence>
<evidence type="ECO:0000313" key="10">
    <source>
        <dbReference type="Proteomes" id="UP000010880"/>
    </source>
</evidence>
<dbReference type="STRING" id="748449.Halha_1855"/>
<keyword evidence="10" id="KW-1185">Reference proteome</keyword>
<keyword evidence="7" id="KW-0812">Transmembrane</keyword>
<organism evidence="9 10">
    <name type="scientific">Halobacteroides halobius (strain ATCC 35273 / DSM 5150 / MD-1)</name>
    <dbReference type="NCBI Taxonomy" id="748449"/>
    <lineage>
        <taxon>Bacteria</taxon>
        <taxon>Bacillati</taxon>
        <taxon>Bacillota</taxon>
        <taxon>Clostridia</taxon>
        <taxon>Halanaerobiales</taxon>
        <taxon>Halobacteroidaceae</taxon>
        <taxon>Halobacteroides</taxon>
    </lineage>
</organism>
<dbReference type="PATRIC" id="fig|748449.3.peg.1786"/>
<dbReference type="HOGENOM" id="CLU_028723_5_1_9"/>
<feature type="active site" evidence="6">
    <location>
        <position position="81"/>
    </location>
</feature>
<feature type="domain" description="Peptidase S26" evidence="8">
    <location>
        <begin position="8"/>
        <end position="164"/>
    </location>
</feature>
<protein>
    <recommendedName>
        <fullName evidence="4 7">Signal peptidase I</fullName>
        <ecNumber evidence="4 7">3.4.21.89</ecNumber>
    </recommendedName>
</protein>
<dbReference type="eggNOG" id="COG0681">
    <property type="taxonomic scope" value="Bacteria"/>
</dbReference>
<dbReference type="PROSITE" id="PS00761">
    <property type="entry name" value="SPASE_I_3"/>
    <property type="match status" value="1"/>
</dbReference>
<evidence type="ECO:0000256" key="2">
    <source>
        <dbReference type="ARBA" id="ARBA00004401"/>
    </source>
</evidence>
<feature type="transmembrane region" description="Helical" evidence="7">
    <location>
        <begin position="12"/>
        <end position="33"/>
    </location>
</feature>
<keyword evidence="7" id="KW-1133">Transmembrane helix</keyword>
<keyword evidence="7" id="KW-0645">Protease</keyword>
<dbReference type="GO" id="GO:0005886">
    <property type="term" value="C:plasma membrane"/>
    <property type="evidence" value="ECO:0007669"/>
    <property type="project" value="UniProtKB-SubCell"/>
</dbReference>
<dbReference type="PRINTS" id="PR00727">
    <property type="entry name" value="LEADERPTASE"/>
</dbReference>
<dbReference type="GO" id="GO:0006465">
    <property type="term" value="P:signal peptide processing"/>
    <property type="evidence" value="ECO:0007669"/>
    <property type="project" value="InterPro"/>
</dbReference>
<proteinExistence type="inferred from homology"/>
<name>L0KCH1_HALHC</name>